<name>A0A229T249_9PSEU</name>
<evidence type="ECO:0000313" key="1">
    <source>
        <dbReference type="EMBL" id="OXM65308.1"/>
    </source>
</evidence>
<dbReference type="EMBL" id="NMUL01000023">
    <property type="protein sequence ID" value="OXM65308.1"/>
    <property type="molecule type" value="Genomic_DNA"/>
</dbReference>
<accession>A0A229T249</accession>
<reference evidence="2" key="1">
    <citation type="submission" date="2017-07" db="EMBL/GenBank/DDBJ databases">
        <title>Comparative genome mining reveals phylogenetic distribution patterns of secondary metabolites in Amycolatopsis.</title>
        <authorList>
            <person name="Adamek M."/>
            <person name="Alanjary M."/>
            <person name="Sales-Ortells H."/>
            <person name="Goodfellow M."/>
            <person name="Bull A.T."/>
            <person name="Kalinowski J."/>
            <person name="Ziemert N."/>
        </authorList>
    </citation>
    <scope>NUCLEOTIDE SEQUENCE [LARGE SCALE GENOMIC DNA]</scope>
    <source>
        <strain evidence="2">H5</strain>
    </source>
</reference>
<dbReference type="AlphaFoldDB" id="A0A229T249"/>
<organism evidence="1 2">
    <name type="scientific">Amycolatopsis vastitatis</name>
    <dbReference type="NCBI Taxonomy" id="1905142"/>
    <lineage>
        <taxon>Bacteria</taxon>
        <taxon>Bacillati</taxon>
        <taxon>Actinomycetota</taxon>
        <taxon>Actinomycetes</taxon>
        <taxon>Pseudonocardiales</taxon>
        <taxon>Pseudonocardiaceae</taxon>
        <taxon>Amycolatopsis</taxon>
    </lineage>
</organism>
<dbReference type="OrthoDB" id="9889347at2"/>
<comment type="caution">
    <text evidence="1">The sequence shown here is derived from an EMBL/GenBank/DDBJ whole genome shotgun (WGS) entry which is preliminary data.</text>
</comment>
<dbReference type="RefSeq" id="WP_093949713.1">
    <property type="nucleotide sequence ID" value="NZ_NMUL01000023.1"/>
</dbReference>
<proteinExistence type="predicted"/>
<gene>
    <name evidence="1" type="ORF">CF165_23550</name>
</gene>
<dbReference type="Proteomes" id="UP000215199">
    <property type="component" value="Unassembled WGS sequence"/>
</dbReference>
<protein>
    <submittedName>
        <fullName evidence="1">Uncharacterized protein</fullName>
    </submittedName>
</protein>
<sequence length="59" mass="6898">MTDTKTEREQVAEIYAEQDETVQEIIKEVLSTERSRLHLRSQDKATVDLLVNAIRRIVK</sequence>
<keyword evidence="2" id="KW-1185">Reference proteome</keyword>
<evidence type="ECO:0000313" key="2">
    <source>
        <dbReference type="Proteomes" id="UP000215199"/>
    </source>
</evidence>